<keyword evidence="2" id="KW-0503">Monooxygenase</keyword>
<organism evidence="4 5">
    <name type="scientific">Haemaphysalis longicornis</name>
    <name type="common">Bush tick</name>
    <dbReference type="NCBI Taxonomy" id="44386"/>
    <lineage>
        <taxon>Eukaryota</taxon>
        <taxon>Metazoa</taxon>
        <taxon>Ecdysozoa</taxon>
        <taxon>Arthropoda</taxon>
        <taxon>Chelicerata</taxon>
        <taxon>Arachnida</taxon>
        <taxon>Acari</taxon>
        <taxon>Parasitiformes</taxon>
        <taxon>Ixodida</taxon>
        <taxon>Ixodoidea</taxon>
        <taxon>Ixodidae</taxon>
        <taxon>Haemaphysalinae</taxon>
        <taxon>Haemaphysalis</taxon>
    </lineage>
</organism>
<comment type="similarity">
    <text evidence="1">Belongs to the cytochrome P450 family.</text>
</comment>
<dbReference type="AlphaFoldDB" id="A0A9J6HBK8"/>
<evidence type="ECO:0000259" key="3">
    <source>
        <dbReference type="PROSITE" id="PS51852"/>
    </source>
</evidence>
<dbReference type="PROSITE" id="PS51852">
    <property type="entry name" value="PG1"/>
    <property type="match status" value="1"/>
</dbReference>
<dbReference type="CDD" id="cd22207">
    <property type="entry name" value="pseudoGTPaseD_p190RhoGAP"/>
    <property type="match status" value="1"/>
</dbReference>
<gene>
    <name evidence="4" type="ORF">HPB48_026249</name>
</gene>
<dbReference type="InterPro" id="IPR001128">
    <property type="entry name" value="Cyt_P450"/>
</dbReference>
<dbReference type="PANTHER" id="PTHR46005">
    <property type="entry name" value="RHO GTPASE-ACTIVATING PROTEIN 190"/>
    <property type="match status" value="1"/>
</dbReference>
<name>A0A9J6HBK8_HAELO</name>
<evidence type="ECO:0000313" key="5">
    <source>
        <dbReference type="Proteomes" id="UP000821853"/>
    </source>
</evidence>
<dbReference type="Pfam" id="PF00067">
    <property type="entry name" value="p450"/>
    <property type="match status" value="1"/>
</dbReference>
<proteinExistence type="inferred from homology"/>
<dbReference type="GO" id="GO:0050770">
    <property type="term" value="P:regulation of axonogenesis"/>
    <property type="evidence" value="ECO:0007669"/>
    <property type="project" value="TreeGrafter"/>
</dbReference>
<comment type="caution">
    <text evidence="4">The sequence shown here is derived from an EMBL/GenBank/DDBJ whole genome shotgun (WGS) entry which is preliminary data.</text>
</comment>
<dbReference type="GO" id="GO:0005829">
    <property type="term" value="C:cytosol"/>
    <property type="evidence" value="ECO:0007669"/>
    <property type="project" value="TreeGrafter"/>
</dbReference>
<dbReference type="Proteomes" id="UP000821853">
    <property type="component" value="Unassembled WGS sequence"/>
</dbReference>
<dbReference type="SUPFAM" id="SSF48264">
    <property type="entry name" value="Cytochrome P450"/>
    <property type="match status" value="1"/>
</dbReference>
<evidence type="ECO:0000256" key="2">
    <source>
        <dbReference type="ARBA" id="ARBA00023033"/>
    </source>
</evidence>
<keyword evidence="2" id="KW-0560">Oxidoreductase</keyword>
<dbReference type="InterPro" id="IPR039007">
    <property type="entry name" value="pG1"/>
</dbReference>
<dbReference type="GO" id="GO:0005506">
    <property type="term" value="F:iron ion binding"/>
    <property type="evidence" value="ECO:0007669"/>
    <property type="project" value="InterPro"/>
</dbReference>
<dbReference type="GO" id="GO:0007266">
    <property type="term" value="P:Rho protein signal transduction"/>
    <property type="evidence" value="ECO:0007669"/>
    <property type="project" value="TreeGrafter"/>
</dbReference>
<dbReference type="InterPro" id="IPR036396">
    <property type="entry name" value="Cyt_P450_sf"/>
</dbReference>
<reference evidence="4 5" key="1">
    <citation type="journal article" date="2020" name="Cell">
        <title>Large-Scale Comparative Analyses of Tick Genomes Elucidate Their Genetic Diversity and Vector Capacities.</title>
        <authorList>
            <consortium name="Tick Genome and Microbiome Consortium (TIGMIC)"/>
            <person name="Jia N."/>
            <person name="Wang J."/>
            <person name="Shi W."/>
            <person name="Du L."/>
            <person name="Sun Y."/>
            <person name="Zhan W."/>
            <person name="Jiang J.F."/>
            <person name="Wang Q."/>
            <person name="Zhang B."/>
            <person name="Ji P."/>
            <person name="Bell-Sakyi L."/>
            <person name="Cui X.M."/>
            <person name="Yuan T.T."/>
            <person name="Jiang B.G."/>
            <person name="Yang W.F."/>
            <person name="Lam T.T."/>
            <person name="Chang Q.C."/>
            <person name="Ding S.J."/>
            <person name="Wang X.J."/>
            <person name="Zhu J.G."/>
            <person name="Ruan X.D."/>
            <person name="Zhao L."/>
            <person name="Wei J.T."/>
            <person name="Ye R.Z."/>
            <person name="Que T.C."/>
            <person name="Du C.H."/>
            <person name="Zhou Y.H."/>
            <person name="Cheng J.X."/>
            <person name="Dai P.F."/>
            <person name="Guo W.B."/>
            <person name="Han X.H."/>
            <person name="Huang E.J."/>
            <person name="Li L.F."/>
            <person name="Wei W."/>
            <person name="Gao Y.C."/>
            <person name="Liu J.Z."/>
            <person name="Shao H.Z."/>
            <person name="Wang X."/>
            <person name="Wang C.C."/>
            <person name="Yang T.C."/>
            <person name="Huo Q.B."/>
            <person name="Li W."/>
            <person name="Chen H.Y."/>
            <person name="Chen S.E."/>
            <person name="Zhou L.G."/>
            <person name="Ni X.B."/>
            <person name="Tian J.H."/>
            <person name="Sheng Y."/>
            <person name="Liu T."/>
            <person name="Pan Y.S."/>
            <person name="Xia L.Y."/>
            <person name="Li J."/>
            <person name="Zhao F."/>
            <person name="Cao W.C."/>
        </authorList>
    </citation>
    <scope>NUCLEOTIDE SEQUENCE [LARGE SCALE GENOMIC DNA]</scope>
    <source>
        <strain evidence="4">HaeL-2018</strain>
    </source>
</reference>
<feature type="domain" description="PG1 pseudoGTPase" evidence="3">
    <location>
        <begin position="73"/>
        <end position="245"/>
    </location>
</feature>
<dbReference type="VEuPathDB" id="VectorBase:HLOH_052862"/>
<dbReference type="GO" id="GO:0005096">
    <property type="term" value="F:GTPase activator activity"/>
    <property type="evidence" value="ECO:0007669"/>
    <property type="project" value="TreeGrafter"/>
</dbReference>
<protein>
    <recommendedName>
        <fullName evidence="3">PG1 pseudoGTPase domain-containing protein</fullName>
    </recommendedName>
</protein>
<dbReference type="GO" id="GO:0020037">
    <property type="term" value="F:heme binding"/>
    <property type="evidence" value="ECO:0007669"/>
    <property type="project" value="InterPro"/>
</dbReference>
<evidence type="ECO:0000313" key="4">
    <source>
        <dbReference type="EMBL" id="KAH9384256.1"/>
    </source>
</evidence>
<evidence type="ECO:0000256" key="1">
    <source>
        <dbReference type="ARBA" id="ARBA00010617"/>
    </source>
</evidence>
<dbReference type="PANTHER" id="PTHR46005:SF4">
    <property type="entry name" value="RHO GTPASE-ACTIVATING PROTEIN 190"/>
    <property type="match status" value="1"/>
</dbReference>
<keyword evidence="5" id="KW-1185">Reference proteome</keyword>
<dbReference type="GO" id="GO:0004497">
    <property type="term" value="F:monooxygenase activity"/>
    <property type="evidence" value="ECO:0007669"/>
    <property type="project" value="UniProtKB-KW"/>
</dbReference>
<dbReference type="GO" id="GO:0008361">
    <property type="term" value="P:regulation of cell size"/>
    <property type="evidence" value="ECO:0007669"/>
    <property type="project" value="TreeGrafter"/>
</dbReference>
<dbReference type="GO" id="GO:0016705">
    <property type="term" value="F:oxidoreductase activity, acting on paired donors, with incorporation or reduction of molecular oxygen"/>
    <property type="evidence" value="ECO:0007669"/>
    <property type="project" value="InterPro"/>
</dbReference>
<dbReference type="Gene3D" id="1.10.630.10">
    <property type="entry name" value="Cytochrome P450"/>
    <property type="match status" value="1"/>
</dbReference>
<dbReference type="EMBL" id="JABSTR010001899">
    <property type="protein sequence ID" value="KAH9384256.1"/>
    <property type="molecule type" value="Genomic_DNA"/>
</dbReference>
<dbReference type="OrthoDB" id="6415694at2759"/>
<sequence length="254" mass="28420">MQRNLERNTGRGITGQGSEGRVALLTLPPHSYSAARFLVGNVINLFVAGSHTVAVAIHWHLLHLVNNADTWQARLQREIDDVVGRERQPTWEERNQMPFTMTCIWEMHRWKPSALPGIPRGIIDGDVGLPHNSFRTEPLPHGCLCVYASQPGLAYIRESLEKTLLANLEQEDRLPFHGLPLVMVFAGQGDFLREEGINRAKSLQCPFVDLGGSLDPVRLEQALCALVESIERRAGWLHIYETLPQPRGPGRTCG</sequence>
<dbReference type="InterPro" id="IPR051978">
    <property type="entry name" value="Rho-GAP_domain"/>
</dbReference>
<accession>A0A9J6HBK8</accession>